<name>A0ABQ9GSY4_9NEOP</name>
<reference evidence="1 2" key="1">
    <citation type="submission" date="2023-02" db="EMBL/GenBank/DDBJ databases">
        <title>LHISI_Scaffold_Assembly.</title>
        <authorList>
            <person name="Stuart O.P."/>
            <person name="Cleave R."/>
            <person name="Magrath M.J.L."/>
            <person name="Mikheyev A.S."/>
        </authorList>
    </citation>
    <scope>NUCLEOTIDE SEQUENCE [LARGE SCALE GENOMIC DNA]</scope>
    <source>
        <strain evidence="1">Daus_M_001</strain>
        <tissue evidence="1">Leg muscle</tissue>
    </source>
</reference>
<keyword evidence="2" id="KW-1185">Reference proteome</keyword>
<evidence type="ECO:0000313" key="2">
    <source>
        <dbReference type="Proteomes" id="UP001159363"/>
    </source>
</evidence>
<accession>A0ABQ9GSY4</accession>
<proteinExistence type="predicted"/>
<gene>
    <name evidence="1" type="ORF">PR048_023034</name>
</gene>
<protein>
    <submittedName>
        <fullName evidence="1">Uncharacterized protein</fullName>
    </submittedName>
</protein>
<organism evidence="1 2">
    <name type="scientific">Dryococelus australis</name>
    <dbReference type="NCBI Taxonomy" id="614101"/>
    <lineage>
        <taxon>Eukaryota</taxon>
        <taxon>Metazoa</taxon>
        <taxon>Ecdysozoa</taxon>
        <taxon>Arthropoda</taxon>
        <taxon>Hexapoda</taxon>
        <taxon>Insecta</taxon>
        <taxon>Pterygota</taxon>
        <taxon>Neoptera</taxon>
        <taxon>Polyneoptera</taxon>
        <taxon>Phasmatodea</taxon>
        <taxon>Verophasmatodea</taxon>
        <taxon>Anareolatae</taxon>
        <taxon>Phasmatidae</taxon>
        <taxon>Eurycanthinae</taxon>
        <taxon>Dryococelus</taxon>
    </lineage>
</organism>
<evidence type="ECO:0000313" key="1">
    <source>
        <dbReference type="EMBL" id="KAJ8875141.1"/>
    </source>
</evidence>
<sequence>MVAQSESKAWHDKIQGRSTSSNFGVVCRRKDPTPCCNLVKRLLYKPDILKHQLCSMASIMNTSLLSASRYGIFVDLEHGYLYLGARPGCLVREESALAEDVRQYLKTARSTEHNWAPILLFCGNDRHSGKSSYRKISADESLWRQEMTPKR</sequence>
<comment type="caution">
    <text evidence="1">The sequence shown here is derived from an EMBL/GenBank/DDBJ whole genome shotgun (WGS) entry which is preliminary data.</text>
</comment>
<dbReference type="EMBL" id="JARBHB010000009">
    <property type="protein sequence ID" value="KAJ8875141.1"/>
    <property type="molecule type" value="Genomic_DNA"/>
</dbReference>
<dbReference type="Proteomes" id="UP001159363">
    <property type="component" value="Chromosome 8"/>
</dbReference>